<keyword evidence="1" id="KW-0479">Metal-binding</keyword>
<dbReference type="AlphaFoldDB" id="A0AAW2MQZ6"/>
<dbReference type="PANTHER" id="PTHR31973:SF187">
    <property type="entry name" value="MUTATOR TRANSPOSASE MUDRA PROTEIN"/>
    <property type="match status" value="1"/>
</dbReference>
<evidence type="ECO:0000256" key="1">
    <source>
        <dbReference type="ARBA" id="ARBA00022723"/>
    </source>
</evidence>
<keyword evidence="2" id="KW-0863">Zinc-finger</keyword>
<dbReference type="PANTHER" id="PTHR31973">
    <property type="entry name" value="POLYPROTEIN, PUTATIVE-RELATED"/>
    <property type="match status" value="1"/>
</dbReference>
<sequence>MRAEIAFPSWAGEDKFEVQHFMENHIVYLRDGHYSCGMFQLVGFPCCHAIASINYHRLNMEEYVDDYFKKDAYLRVYGHMINHMPKMHDYEESPLDIVEPPQVKSKPGRPKKNNSAGPSNIRNEQVDTETETQTEEISQFSNNHAFQVPHQFSQARSDKAKPENVQSVAPVESQSMSNLEVFYFNKILPLSLHIDHYHSKKKKATASSFQNIQITKDI</sequence>
<dbReference type="Pfam" id="PF04434">
    <property type="entry name" value="SWIM"/>
    <property type="match status" value="1"/>
</dbReference>
<keyword evidence="3" id="KW-0862">Zinc</keyword>
<name>A0AAW2MQZ6_9LAMI</name>
<accession>A0AAW2MQZ6</accession>
<feature type="domain" description="Zinc finger PMZ-type" evidence="5">
    <location>
        <begin position="35"/>
        <end position="59"/>
    </location>
</feature>
<proteinExistence type="predicted"/>
<evidence type="ECO:0000259" key="5">
    <source>
        <dbReference type="SMART" id="SM00575"/>
    </source>
</evidence>
<dbReference type="SMART" id="SM00575">
    <property type="entry name" value="ZnF_PMZ"/>
    <property type="match status" value="1"/>
</dbReference>
<feature type="region of interest" description="Disordered" evidence="4">
    <location>
        <begin position="98"/>
        <end position="144"/>
    </location>
</feature>
<reference evidence="6" key="1">
    <citation type="submission" date="2020-06" db="EMBL/GenBank/DDBJ databases">
        <authorList>
            <person name="Li T."/>
            <person name="Hu X."/>
            <person name="Zhang T."/>
            <person name="Song X."/>
            <person name="Zhang H."/>
            <person name="Dai N."/>
            <person name="Sheng W."/>
            <person name="Hou X."/>
            <person name="Wei L."/>
        </authorList>
    </citation>
    <scope>NUCLEOTIDE SEQUENCE</scope>
    <source>
        <strain evidence="6">G01</strain>
        <tissue evidence="6">Leaf</tissue>
    </source>
</reference>
<evidence type="ECO:0000313" key="6">
    <source>
        <dbReference type="EMBL" id="KAL0334080.1"/>
    </source>
</evidence>
<dbReference type="InterPro" id="IPR007527">
    <property type="entry name" value="Znf_SWIM"/>
</dbReference>
<organism evidence="6">
    <name type="scientific">Sesamum angustifolium</name>
    <dbReference type="NCBI Taxonomy" id="2727405"/>
    <lineage>
        <taxon>Eukaryota</taxon>
        <taxon>Viridiplantae</taxon>
        <taxon>Streptophyta</taxon>
        <taxon>Embryophyta</taxon>
        <taxon>Tracheophyta</taxon>
        <taxon>Spermatophyta</taxon>
        <taxon>Magnoliopsida</taxon>
        <taxon>eudicotyledons</taxon>
        <taxon>Gunneridae</taxon>
        <taxon>Pentapetalae</taxon>
        <taxon>asterids</taxon>
        <taxon>lamiids</taxon>
        <taxon>Lamiales</taxon>
        <taxon>Pedaliaceae</taxon>
        <taxon>Sesamum</taxon>
    </lineage>
</organism>
<dbReference type="EMBL" id="JACGWK010000009">
    <property type="protein sequence ID" value="KAL0334080.1"/>
    <property type="molecule type" value="Genomic_DNA"/>
</dbReference>
<evidence type="ECO:0000256" key="4">
    <source>
        <dbReference type="SAM" id="MobiDB-lite"/>
    </source>
</evidence>
<evidence type="ECO:0000256" key="3">
    <source>
        <dbReference type="ARBA" id="ARBA00022833"/>
    </source>
</evidence>
<protein>
    <recommendedName>
        <fullName evidence="5">Zinc finger PMZ-type domain-containing protein</fullName>
    </recommendedName>
</protein>
<evidence type="ECO:0000256" key="2">
    <source>
        <dbReference type="ARBA" id="ARBA00022771"/>
    </source>
</evidence>
<comment type="caution">
    <text evidence="6">The sequence shown here is derived from an EMBL/GenBank/DDBJ whole genome shotgun (WGS) entry which is preliminary data.</text>
</comment>
<feature type="compositionally biased region" description="Polar residues" evidence="4">
    <location>
        <begin position="113"/>
        <end position="123"/>
    </location>
</feature>
<dbReference type="InterPro" id="IPR006564">
    <property type="entry name" value="Znf_PMZ"/>
</dbReference>
<reference evidence="6" key="2">
    <citation type="journal article" date="2024" name="Plant">
        <title>Genomic evolution and insights into agronomic trait innovations of Sesamum species.</title>
        <authorList>
            <person name="Miao H."/>
            <person name="Wang L."/>
            <person name="Qu L."/>
            <person name="Liu H."/>
            <person name="Sun Y."/>
            <person name="Le M."/>
            <person name="Wang Q."/>
            <person name="Wei S."/>
            <person name="Zheng Y."/>
            <person name="Lin W."/>
            <person name="Duan Y."/>
            <person name="Cao H."/>
            <person name="Xiong S."/>
            <person name="Wang X."/>
            <person name="Wei L."/>
            <person name="Li C."/>
            <person name="Ma Q."/>
            <person name="Ju M."/>
            <person name="Zhao R."/>
            <person name="Li G."/>
            <person name="Mu C."/>
            <person name="Tian Q."/>
            <person name="Mei H."/>
            <person name="Zhang T."/>
            <person name="Gao T."/>
            <person name="Zhang H."/>
        </authorList>
    </citation>
    <scope>NUCLEOTIDE SEQUENCE</scope>
    <source>
        <strain evidence="6">G01</strain>
    </source>
</reference>
<gene>
    <name evidence="6" type="ORF">Sangu_1564200</name>
</gene>
<dbReference type="GO" id="GO:0008270">
    <property type="term" value="F:zinc ion binding"/>
    <property type="evidence" value="ECO:0007669"/>
    <property type="project" value="UniProtKB-KW"/>
</dbReference>